<name>A0ABV6VDT8_9ACTN</name>
<proteinExistence type="predicted"/>
<evidence type="ECO:0000313" key="2">
    <source>
        <dbReference type="EMBL" id="MFC1411896.1"/>
    </source>
</evidence>
<dbReference type="Proteomes" id="UP001592582">
    <property type="component" value="Unassembled WGS sequence"/>
</dbReference>
<organism evidence="2 3">
    <name type="scientific">Streptacidiphilus alkalitolerans</name>
    <dbReference type="NCBI Taxonomy" id="3342712"/>
    <lineage>
        <taxon>Bacteria</taxon>
        <taxon>Bacillati</taxon>
        <taxon>Actinomycetota</taxon>
        <taxon>Actinomycetes</taxon>
        <taxon>Kitasatosporales</taxon>
        <taxon>Streptomycetaceae</taxon>
        <taxon>Streptacidiphilus</taxon>
    </lineage>
</organism>
<reference evidence="2 3" key="1">
    <citation type="submission" date="2024-09" db="EMBL/GenBank/DDBJ databases">
        <authorList>
            <person name="Lee S.D."/>
        </authorList>
    </citation>
    <scope>NUCLEOTIDE SEQUENCE [LARGE SCALE GENOMIC DNA]</scope>
    <source>
        <strain evidence="2 3">N1-1</strain>
    </source>
</reference>
<evidence type="ECO:0000313" key="3">
    <source>
        <dbReference type="Proteomes" id="UP001592582"/>
    </source>
</evidence>
<gene>
    <name evidence="2" type="ORF">ACEZDG_21770</name>
</gene>
<feature type="region of interest" description="Disordered" evidence="1">
    <location>
        <begin position="86"/>
        <end position="121"/>
    </location>
</feature>
<keyword evidence="3" id="KW-1185">Reference proteome</keyword>
<accession>A0ABV6VDT8</accession>
<comment type="caution">
    <text evidence="2">The sequence shown here is derived from an EMBL/GenBank/DDBJ whole genome shotgun (WGS) entry which is preliminary data.</text>
</comment>
<dbReference type="RefSeq" id="WP_380512134.1">
    <property type="nucleotide sequence ID" value="NZ_JBHEZX010000009.1"/>
</dbReference>
<feature type="compositionally biased region" description="Low complexity" evidence="1">
    <location>
        <begin position="101"/>
        <end position="121"/>
    </location>
</feature>
<protein>
    <submittedName>
        <fullName evidence="2">Uncharacterized protein</fullName>
    </submittedName>
</protein>
<dbReference type="EMBL" id="JBHEZX010000009">
    <property type="protein sequence ID" value="MFC1411896.1"/>
    <property type="molecule type" value="Genomic_DNA"/>
</dbReference>
<sequence>MSVYDATPEEEISQAAERMAVRALAVLDAVEGTDAPRPDPLGASKPDLAAARVIGADLFAPYQLAGAPLRAELEEAVALAQAFQLFPPPEPGRADRDRDAGAGADAGADEPAAASPASPASPASAVAWRDWAAAEFLARCASASVLVSDAAAPMPERHPVPEDDFHWQEWSGWMAQVSPLALPGLESPVHEAAQRHARALARATVRSMLRRDYRTAARTARWLALGHSRGTASPVELAPVLRHIRLFGGPSARTALDLRIGERLAQGAGL</sequence>
<evidence type="ECO:0000256" key="1">
    <source>
        <dbReference type="SAM" id="MobiDB-lite"/>
    </source>
</evidence>